<sequence length="62" mass="7029">MKKEDIKLTGNTIENIQIMAPMLNERQQAIVFGMILGMVPAQSDLSQQAETKPDEKRELQEV</sequence>
<reference evidence="1 2" key="1">
    <citation type="submission" date="2018-08" db="EMBL/GenBank/DDBJ databases">
        <title>A genome reference for cultivated species of the human gut microbiota.</title>
        <authorList>
            <person name="Zou Y."/>
            <person name="Xue W."/>
            <person name="Luo G."/>
        </authorList>
    </citation>
    <scope>NUCLEOTIDE SEQUENCE [LARGE SCALE GENOMIC DNA]</scope>
    <source>
        <strain evidence="1 2">AF26-4BH</strain>
    </source>
</reference>
<dbReference type="AlphaFoldDB" id="A0A3E3IZW2"/>
<dbReference type="OrthoDB" id="9911012at2"/>
<name>A0A3E3IZW2_9FIRM</name>
<protein>
    <submittedName>
        <fullName evidence="1">Uncharacterized protein</fullName>
    </submittedName>
</protein>
<gene>
    <name evidence="1" type="ORF">DWY69_07120</name>
</gene>
<proteinExistence type="predicted"/>
<dbReference type="EMBL" id="QVLU01000005">
    <property type="protein sequence ID" value="RGE72649.1"/>
    <property type="molecule type" value="Genomic_DNA"/>
</dbReference>
<dbReference type="RefSeq" id="WP_117530695.1">
    <property type="nucleotide sequence ID" value="NZ_QVLU01000005.1"/>
</dbReference>
<comment type="caution">
    <text evidence="1">The sequence shown here is derived from an EMBL/GenBank/DDBJ whole genome shotgun (WGS) entry which is preliminary data.</text>
</comment>
<evidence type="ECO:0000313" key="1">
    <source>
        <dbReference type="EMBL" id="RGE72649.1"/>
    </source>
</evidence>
<dbReference type="Proteomes" id="UP000261166">
    <property type="component" value="Unassembled WGS sequence"/>
</dbReference>
<organism evidence="1 2">
    <name type="scientific">Eisenbergiella massiliensis</name>
    <dbReference type="NCBI Taxonomy" id="1720294"/>
    <lineage>
        <taxon>Bacteria</taxon>
        <taxon>Bacillati</taxon>
        <taxon>Bacillota</taxon>
        <taxon>Clostridia</taxon>
        <taxon>Lachnospirales</taxon>
        <taxon>Lachnospiraceae</taxon>
        <taxon>Eisenbergiella</taxon>
    </lineage>
</organism>
<evidence type="ECO:0000313" key="2">
    <source>
        <dbReference type="Proteomes" id="UP000261166"/>
    </source>
</evidence>
<accession>A0A3E3IZW2</accession>